<evidence type="ECO:0000256" key="2">
    <source>
        <dbReference type="ARBA" id="ARBA00023043"/>
    </source>
</evidence>
<dbReference type="PANTHER" id="PTHR24171">
    <property type="entry name" value="ANKYRIN REPEAT DOMAIN-CONTAINING PROTEIN 39-RELATED"/>
    <property type="match status" value="1"/>
</dbReference>
<dbReference type="PRINTS" id="PR01415">
    <property type="entry name" value="ANKYRIN"/>
</dbReference>
<feature type="repeat" description="ANK" evidence="3">
    <location>
        <begin position="249"/>
        <end position="281"/>
    </location>
</feature>
<keyword evidence="5" id="KW-1185">Reference proteome</keyword>
<keyword evidence="1" id="KW-0677">Repeat</keyword>
<dbReference type="GO" id="GO:0070531">
    <property type="term" value="C:BRCA1-A complex"/>
    <property type="evidence" value="ECO:0007669"/>
    <property type="project" value="TreeGrafter"/>
</dbReference>
<dbReference type="Proteomes" id="UP000792457">
    <property type="component" value="Unassembled WGS sequence"/>
</dbReference>
<gene>
    <name evidence="4" type="ORF">J437_LFUL017499</name>
</gene>
<dbReference type="InterPro" id="IPR002110">
    <property type="entry name" value="Ankyrin_rpt"/>
</dbReference>
<dbReference type="SMART" id="SM00248">
    <property type="entry name" value="ANK"/>
    <property type="match status" value="8"/>
</dbReference>
<dbReference type="InterPro" id="IPR036770">
    <property type="entry name" value="Ankyrin_rpt-contain_sf"/>
</dbReference>
<dbReference type="PANTHER" id="PTHR24171:SF8">
    <property type="entry name" value="BRCA1-ASSOCIATED RING DOMAIN PROTEIN 1"/>
    <property type="match status" value="1"/>
</dbReference>
<evidence type="ECO:0000313" key="5">
    <source>
        <dbReference type="Proteomes" id="UP000792457"/>
    </source>
</evidence>
<reference evidence="4" key="1">
    <citation type="submission" date="2013-04" db="EMBL/GenBank/DDBJ databases">
        <authorList>
            <person name="Qu J."/>
            <person name="Murali S.C."/>
            <person name="Bandaranaike D."/>
            <person name="Bellair M."/>
            <person name="Blankenburg K."/>
            <person name="Chao H."/>
            <person name="Dinh H."/>
            <person name="Doddapaneni H."/>
            <person name="Downs B."/>
            <person name="Dugan-Rocha S."/>
            <person name="Elkadiri S."/>
            <person name="Gnanaolivu R.D."/>
            <person name="Hernandez B."/>
            <person name="Javaid M."/>
            <person name="Jayaseelan J.C."/>
            <person name="Lee S."/>
            <person name="Li M."/>
            <person name="Ming W."/>
            <person name="Munidasa M."/>
            <person name="Muniz J."/>
            <person name="Nguyen L."/>
            <person name="Ongeri F."/>
            <person name="Osuji N."/>
            <person name="Pu L.-L."/>
            <person name="Puazo M."/>
            <person name="Qu C."/>
            <person name="Quiroz J."/>
            <person name="Raj R."/>
            <person name="Weissenberger G."/>
            <person name="Xin Y."/>
            <person name="Zou X."/>
            <person name="Han Y."/>
            <person name="Richards S."/>
            <person name="Worley K."/>
            <person name="Muzny D."/>
            <person name="Gibbs R."/>
        </authorList>
    </citation>
    <scope>NUCLEOTIDE SEQUENCE</scope>
    <source>
        <strain evidence="4">Sampled in the wild</strain>
    </source>
</reference>
<dbReference type="SUPFAM" id="SSF48403">
    <property type="entry name" value="Ankyrin repeat"/>
    <property type="match status" value="1"/>
</dbReference>
<feature type="repeat" description="ANK" evidence="3">
    <location>
        <begin position="78"/>
        <end position="98"/>
    </location>
</feature>
<dbReference type="GO" id="GO:0085020">
    <property type="term" value="P:protein K6-linked ubiquitination"/>
    <property type="evidence" value="ECO:0007669"/>
    <property type="project" value="TreeGrafter"/>
</dbReference>
<keyword evidence="2 3" id="KW-0040">ANK repeat</keyword>
<sequence>MLSIGCSGMSGVVHPPKLCSRYIHTSPRNKKRQMTTNSPTTYQRILQATREGDLENLRSIIAAAGSTLHWADCKYKKSGDTPLHVAAREGHLHVLRFLCEECPGVNPEVSNLDGKRPLHEAAQAGRPDVVLYLLSRGVDVDPLKRADWTPLMLACTRSGPSTLETVRSLLAAGADPRLRNKDGWTALHVAAREGDPVVARCLLAAAPTLATATSRNGRTPLHTAALHARGAVVELLLAAGCPPDPLDSCGFTPLLEAVRSGDVALVQLLALRGASLVRVDASGRGGVHLAAQAGRLPMLTFLVARCGLPVDGCAGSGMSPLHCAAREGQVLAVKRLLKLGADATARDEQGRTVPSMASGSYRDEILHILCKYGAKN</sequence>
<dbReference type="Gene3D" id="1.25.40.20">
    <property type="entry name" value="Ankyrin repeat-containing domain"/>
    <property type="match status" value="3"/>
</dbReference>
<protein>
    <recommendedName>
        <fullName evidence="6">Ankyrin repeat domain-containing protein 16</fullName>
    </recommendedName>
</protein>
<reference evidence="4" key="2">
    <citation type="submission" date="2017-10" db="EMBL/GenBank/DDBJ databases">
        <title>Ladona fulva Genome sequencing and assembly.</title>
        <authorList>
            <person name="Murali S."/>
            <person name="Richards S."/>
            <person name="Bandaranaike D."/>
            <person name="Bellair M."/>
            <person name="Blankenburg K."/>
            <person name="Chao H."/>
            <person name="Dinh H."/>
            <person name="Doddapaneni H."/>
            <person name="Dugan-Rocha S."/>
            <person name="Elkadiri S."/>
            <person name="Gnanaolivu R."/>
            <person name="Hernandez B."/>
            <person name="Skinner E."/>
            <person name="Javaid M."/>
            <person name="Lee S."/>
            <person name="Li M."/>
            <person name="Ming W."/>
            <person name="Munidasa M."/>
            <person name="Muniz J."/>
            <person name="Nguyen L."/>
            <person name="Hughes D."/>
            <person name="Osuji N."/>
            <person name="Pu L.-L."/>
            <person name="Puazo M."/>
            <person name="Qu C."/>
            <person name="Quiroz J."/>
            <person name="Raj R."/>
            <person name="Weissenberger G."/>
            <person name="Xin Y."/>
            <person name="Zou X."/>
            <person name="Han Y."/>
            <person name="Worley K."/>
            <person name="Muzny D."/>
            <person name="Gibbs R."/>
        </authorList>
    </citation>
    <scope>NUCLEOTIDE SEQUENCE</scope>
    <source>
        <strain evidence="4">Sampled in the wild</strain>
    </source>
</reference>
<evidence type="ECO:0000313" key="4">
    <source>
        <dbReference type="EMBL" id="KAG8237711.1"/>
    </source>
</evidence>
<feature type="repeat" description="ANK" evidence="3">
    <location>
        <begin position="146"/>
        <end position="181"/>
    </location>
</feature>
<organism evidence="4 5">
    <name type="scientific">Ladona fulva</name>
    <name type="common">Scarce chaser dragonfly</name>
    <name type="synonym">Libellula fulva</name>
    <dbReference type="NCBI Taxonomy" id="123851"/>
    <lineage>
        <taxon>Eukaryota</taxon>
        <taxon>Metazoa</taxon>
        <taxon>Ecdysozoa</taxon>
        <taxon>Arthropoda</taxon>
        <taxon>Hexapoda</taxon>
        <taxon>Insecta</taxon>
        <taxon>Pterygota</taxon>
        <taxon>Palaeoptera</taxon>
        <taxon>Odonata</taxon>
        <taxon>Epiprocta</taxon>
        <taxon>Anisoptera</taxon>
        <taxon>Libelluloidea</taxon>
        <taxon>Libellulidae</taxon>
        <taxon>Ladona</taxon>
    </lineage>
</organism>
<dbReference type="AlphaFoldDB" id="A0A8K0P8C7"/>
<dbReference type="Pfam" id="PF12796">
    <property type="entry name" value="Ank_2"/>
    <property type="match status" value="3"/>
</dbReference>
<evidence type="ECO:0000256" key="3">
    <source>
        <dbReference type="PROSITE-ProRule" id="PRU00023"/>
    </source>
</evidence>
<comment type="caution">
    <text evidence="4">The sequence shown here is derived from an EMBL/GenBank/DDBJ whole genome shotgun (WGS) entry which is preliminary data.</text>
</comment>
<dbReference type="PROSITE" id="PS50088">
    <property type="entry name" value="ANK_REPEAT"/>
    <property type="match status" value="7"/>
</dbReference>
<feature type="repeat" description="ANK" evidence="3">
    <location>
        <begin position="316"/>
        <end position="348"/>
    </location>
</feature>
<evidence type="ECO:0000256" key="1">
    <source>
        <dbReference type="ARBA" id="ARBA00022737"/>
    </source>
</evidence>
<dbReference type="EMBL" id="KZ309213">
    <property type="protein sequence ID" value="KAG8237711.1"/>
    <property type="molecule type" value="Genomic_DNA"/>
</dbReference>
<evidence type="ECO:0008006" key="6">
    <source>
        <dbReference type="Google" id="ProtNLM"/>
    </source>
</evidence>
<feature type="repeat" description="ANK" evidence="3">
    <location>
        <begin position="216"/>
        <end position="248"/>
    </location>
</feature>
<feature type="repeat" description="ANK" evidence="3">
    <location>
        <begin position="113"/>
        <end position="145"/>
    </location>
</feature>
<dbReference type="PROSITE" id="PS50297">
    <property type="entry name" value="ANK_REP_REGION"/>
    <property type="match status" value="6"/>
</dbReference>
<dbReference type="GO" id="GO:0004842">
    <property type="term" value="F:ubiquitin-protein transferase activity"/>
    <property type="evidence" value="ECO:0007669"/>
    <property type="project" value="TreeGrafter"/>
</dbReference>
<name>A0A8K0P8C7_LADFU</name>
<dbReference type="Pfam" id="PF00023">
    <property type="entry name" value="Ank"/>
    <property type="match status" value="1"/>
</dbReference>
<dbReference type="GO" id="GO:0031436">
    <property type="term" value="C:BRCA1-BARD1 complex"/>
    <property type="evidence" value="ECO:0007669"/>
    <property type="project" value="TreeGrafter"/>
</dbReference>
<dbReference type="OrthoDB" id="194358at2759"/>
<accession>A0A8K0P8C7</accession>
<proteinExistence type="predicted"/>
<feature type="repeat" description="ANK" evidence="3">
    <location>
        <begin position="182"/>
        <end position="214"/>
    </location>
</feature>